<protein>
    <submittedName>
        <fullName evidence="1">Uncharacterized protein</fullName>
    </submittedName>
</protein>
<dbReference type="EMBL" id="CP108140">
    <property type="protein sequence ID" value="WTP86565.1"/>
    <property type="molecule type" value="Genomic_DNA"/>
</dbReference>
<organism evidence="1">
    <name type="scientific">Streptomyces sp. NBC_00180</name>
    <dbReference type="NCBI Taxonomy" id="2903632"/>
    <lineage>
        <taxon>Bacteria</taxon>
        <taxon>Bacillati</taxon>
        <taxon>Actinomycetota</taxon>
        <taxon>Actinomycetes</taxon>
        <taxon>Kitasatosporales</taxon>
        <taxon>Streptomycetaceae</taxon>
        <taxon>Streptomyces</taxon>
    </lineage>
</organism>
<proteinExistence type="predicted"/>
<reference evidence="1" key="1">
    <citation type="submission" date="2022-10" db="EMBL/GenBank/DDBJ databases">
        <title>The complete genomes of actinobacterial strains from the NBC collection.</title>
        <authorList>
            <person name="Joergensen T.S."/>
            <person name="Alvarez Arevalo M."/>
            <person name="Sterndorff E.B."/>
            <person name="Faurdal D."/>
            <person name="Vuksanovic O."/>
            <person name="Mourched A.-S."/>
            <person name="Charusanti P."/>
            <person name="Shaw S."/>
            <person name="Blin K."/>
            <person name="Weber T."/>
        </authorList>
    </citation>
    <scope>NUCLEOTIDE SEQUENCE</scope>
    <source>
        <strain evidence="1">NBC 00180</strain>
    </source>
</reference>
<name>A0AAU1HUX0_9ACTN</name>
<dbReference type="AlphaFoldDB" id="A0AAU1HUX0"/>
<gene>
    <name evidence="1" type="ORF">OG477_14845</name>
</gene>
<evidence type="ECO:0000313" key="1">
    <source>
        <dbReference type="EMBL" id="WTP86565.1"/>
    </source>
</evidence>
<accession>A0AAU1HUX0</accession>
<sequence length="127" mass="12501">MNQPPAADGPGSGTYVGGSVTGNGIAVGAGASAAYTSMSAPADESHQALLKAVRDLSEDLKRYPATSETEELSASLDEAERQVTTTGRAQPGVLDRLRTALEAASGVLGAITSATALGTAVAGLIGG</sequence>